<evidence type="ECO:0000313" key="2">
    <source>
        <dbReference type="EMBL" id="VAV82514.1"/>
    </source>
</evidence>
<accession>A0A3B0QL11</accession>
<proteinExistence type="predicted"/>
<name>A0A3B0QL11_9ZZZZ</name>
<protein>
    <submittedName>
        <fullName evidence="2">Uncharacterized protein</fullName>
    </submittedName>
</protein>
<reference evidence="2" key="1">
    <citation type="submission" date="2018-06" db="EMBL/GenBank/DDBJ databases">
        <authorList>
            <person name="Zhirakovskaya E."/>
        </authorList>
    </citation>
    <scope>NUCLEOTIDE SEQUENCE</scope>
</reference>
<gene>
    <name evidence="1" type="ORF">MNBD_DELTA01-1609</name>
    <name evidence="2" type="ORF">MNBD_DELTA01-1610</name>
</gene>
<organism evidence="2">
    <name type="scientific">hydrothermal vent metagenome</name>
    <dbReference type="NCBI Taxonomy" id="652676"/>
    <lineage>
        <taxon>unclassified sequences</taxon>
        <taxon>metagenomes</taxon>
        <taxon>ecological metagenomes</taxon>
    </lineage>
</organism>
<evidence type="ECO:0000313" key="1">
    <source>
        <dbReference type="EMBL" id="VAV82513.1"/>
    </source>
</evidence>
<dbReference type="EMBL" id="UOEA01000021">
    <property type="protein sequence ID" value="VAV82513.1"/>
    <property type="molecule type" value="Genomic_DNA"/>
</dbReference>
<dbReference type="EMBL" id="UOEA01000021">
    <property type="protein sequence ID" value="VAV82514.1"/>
    <property type="molecule type" value="Genomic_DNA"/>
</dbReference>
<dbReference type="AlphaFoldDB" id="A0A3B0QL11"/>
<sequence length="34" mass="3894">MIDESKERLGKAEVKLEEPGGFIFDIRLVAREDC</sequence>